<dbReference type="Proteomes" id="UP000234462">
    <property type="component" value="Unassembled WGS sequence"/>
</dbReference>
<gene>
    <name evidence="1" type="ORF">BJEO58_00419</name>
</gene>
<dbReference type="SUPFAM" id="SSF51338">
    <property type="entry name" value="Composite domain of metallo-dependent hydrolases"/>
    <property type="match status" value="1"/>
</dbReference>
<dbReference type="Gene3D" id="3.20.20.140">
    <property type="entry name" value="Metal-dependent hydrolases"/>
    <property type="match status" value="1"/>
</dbReference>
<dbReference type="InterPro" id="IPR011059">
    <property type="entry name" value="Metal-dep_hydrolase_composite"/>
</dbReference>
<dbReference type="EMBL" id="FXZM01000002">
    <property type="protein sequence ID" value="SMY10844.1"/>
    <property type="molecule type" value="Genomic_DNA"/>
</dbReference>
<evidence type="ECO:0000313" key="2">
    <source>
        <dbReference type="Proteomes" id="UP000234462"/>
    </source>
</evidence>
<organism evidence="1 2">
    <name type="scientific">Brevibacterium jeotgali</name>
    <dbReference type="NCBI Taxonomy" id="1262550"/>
    <lineage>
        <taxon>Bacteria</taxon>
        <taxon>Bacillati</taxon>
        <taxon>Actinomycetota</taxon>
        <taxon>Actinomycetes</taxon>
        <taxon>Micrococcales</taxon>
        <taxon>Brevibacteriaceae</taxon>
        <taxon>Brevibacterium</taxon>
    </lineage>
</organism>
<name>A0A2H1L1P7_9MICO</name>
<protein>
    <recommendedName>
        <fullName evidence="3">Dihydroorotase</fullName>
    </recommendedName>
</protein>
<dbReference type="AlphaFoldDB" id="A0A2H1L1P7"/>
<reference evidence="2" key="1">
    <citation type="submission" date="2017-03" db="EMBL/GenBank/DDBJ databases">
        <authorList>
            <person name="Monnet C."/>
        </authorList>
    </citation>
    <scope>NUCLEOTIDE SEQUENCE [LARGE SCALE GENOMIC DNA]</scope>
    <source>
        <strain evidence="2">SJ5-8</strain>
    </source>
</reference>
<keyword evidence="2" id="KW-1185">Reference proteome</keyword>
<evidence type="ECO:0008006" key="3">
    <source>
        <dbReference type="Google" id="ProtNLM"/>
    </source>
</evidence>
<dbReference type="RefSeq" id="WP_180951794.1">
    <property type="nucleotide sequence ID" value="NZ_FXZM01000002.1"/>
</dbReference>
<sequence>MTDMPTILHSGDVYSSVDPFATAISFAGPTVSWVGEDEAAAATDGDHTDLDGDLVAPGFVHAGLLLTGDDPQPGALVEAGITTVHVLGPADAVAAFCDAAPAALAITAYPAASDTGATSIAARDLADALTVDRPLYIVAEDEADLTAVLDALDDAEVRTRAQRSLWRILVTGPVPGDAVDRLAATGVGVTLDPQAHDQPLAPLLATGAQVSFVLDPASPWRTLAAAVFSGSAGISARAAFNAATRFGFRAIGSFEGGVLAPGAEATAVRWKVGELIVQVADDRLAAWSTDPRSGTPGLPDLSGESPLPVVRDVWVRGQRHASCSAPMQTP</sequence>
<proteinExistence type="predicted"/>
<evidence type="ECO:0000313" key="1">
    <source>
        <dbReference type="EMBL" id="SMY10844.1"/>
    </source>
</evidence>
<accession>A0A2H1L1P7</accession>
<dbReference type="GO" id="GO:0016810">
    <property type="term" value="F:hydrolase activity, acting on carbon-nitrogen (but not peptide) bonds"/>
    <property type="evidence" value="ECO:0007669"/>
    <property type="project" value="InterPro"/>
</dbReference>